<evidence type="ECO:0000313" key="2">
    <source>
        <dbReference type="Proteomes" id="UP001281410"/>
    </source>
</evidence>
<reference evidence="1" key="1">
    <citation type="journal article" date="2023" name="Plant J.">
        <title>Genome sequences and population genomics provide insights into the demographic history, inbreeding, and mutation load of two 'living fossil' tree species of Dipteronia.</title>
        <authorList>
            <person name="Feng Y."/>
            <person name="Comes H.P."/>
            <person name="Chen J."/>
            <person name="Zhu S."/>
            <person name="Lu R."/>
            <person name="Zhang X."/>
            <person name="Li P."/>
            <person name="Qiu J."/>
            <person name="Olsen K.M."/>
            <person name="Qiu Y."/>
        </authorList>
    </citation>
    <scope>NUCLEOTIDE SEQUENCE</scope>
    <source>
        <strain evidence="1">NBL</strain>
    </source>
</reference>
<evidence type="ECO:0008006" key="3">
    <source>
        <dbReference type="Google" id="ProtNLM"/>
    </source>
</evidence>
<name>A0AAE0ASU3_9ROSI</name>
<dbReference type="PANTHER" id="PTHR33116:SF78">
    <property type="entry name" value="OS12G0587133 PROTEIN"/>
    <property type="match status" value="1"/>
</dbReference>
<organism evidence="1 2">
    <name type="scientific">Dipteronia sinensis</name>
    <dbReference type="NCBI Taxonomy" id="43782"/>
    <lineage>
        <taxon>Eukaryota</taxon>
        <taxon>Viridiplantae</taxon>
        <taxon>Streptophyta</taxon>
        <taxon>Embryophyta</taxon>
        <taxon>Tracheophyta</taxon>
        <taxon>Spermatophyta</taxon>
        <taxon>Magnoliopsida</taxon>
        <taxon>eudicotyledons</taxon>
        <taxon>Gunneridae</taxon>
        <taxon>Pentapetalae</taxon>
        <taxon>rosids</taxon>
        <taxon>malvids</taxon>
        <taxon>Sapindales</taxon>
        <taxon>Sapindaceae</taxon>
        <taxon>Hippocastanoideae</taxon>
        <taxon>Acereae</taxon>
        <taxon>Dipteronia</taxon>
    </lineage>
</organism>
<protein>
    <recommendedName>
        <fullName evidence="3">Reverse transcriptase</fullName>
    </recommendedName>
</protein>
<gene>
    <name evidence="1" type="ORF">Dsin_009967</name>
</gene>
<keyword evidence="2" id="KW-1185">Reference proteome</keyword>
<sequence length="105" mass="12147">MEYLRNVKMILRCFEMASGLRINFHKSCVVKVGKGRHSEDCWADVLKCQKAMLTVTYLGLPLGARPSAKVFWDPVINRIEKRLAPWKRKFLNKGERLTLIKTSPL</sequence>
<dbReference type="EMBL" id="JANJYJ010000003">
    <property type="protein sequence ID" value="KAK3222942.1"/>
    <property type="molecule type" value="Genomic_DNA"/>
</dbReference>
<dbReference type="AlphaFoldDB" id="A0AAE0ASU3"/>
<evidence type="ECO:0000313" key="1">
    <source>
        <dbReference type="EMBL" id="KAK3222942.1"/>
    </source>
</evidence>
<proteinExistence type="predicted"/>
<comment type="caution">
    <text evidence="1">The sequence shown here is derived from an EMBL/GenBank/DDBJ whole genome shotgun (WGS) entry which is preliminary data.</text>
</comment>
<dbReference type="Proteomes" id="UP001281410">
    <property type="component" value="Unassembled WGS sequence"/>
</dbReference>
<dbReference type="PANTHER" id="PTHR33116">
    <property type="entry name" value="REVERSE TRANSCRIPTASE ZINC-BINDING DOMAIN-CONTAINING PROTEIN-RELATED-RELATED"/>
    <property type="match status" value="1"/>
</dbReference>
<accession>A0AAE0ASU3</accession>